<dbReference type="AlphaFoldDB" id="A0A1S6IX47"/>
<dbReference type="Proteomes" id="UP000189464">
    <property type="component" value="Chromosome"/>
</dbReference>
<reference evidence="2 3" key="1">
    <citation type="journal article" date="2016" name="Int. J. Syst. Evol. Microbiol.">
        <title>Desulfotomaculum ferrireducens sp. nov., a moderately thermophilic sulfate-reducing and dissimilatory Fe(III)-reducing bacterium isolated from compost.</title>
        <authorList>
            <person name="Yang G."/>
            <person name="Guo J."/>
            <person name="Zhuang L."/>
            <person name="Yuan Y."/>
            <person name="Zhou S."/>
        </authorList>
    </citation>
    <scope>NUCLEOTIDE SEQUENCE [LARGE SCALE GENOMIC DNA]</scope>
    <source>
        <strain evidence="2 3">GSS09</strain>
    </source>
</reference>
<gene>
    <name evidence="2" type="ORF">B0537_09790</name>
</gene>
<dbReference type="OrthoDB" id="1787418at2"/>
<dbReference type="Gene3D" id="3.30.10.20">
    <property type="match status" value="1"/>
</dbReference>
<dbReference type="PROSITE" id="PS51178">
    <property type="entry name" value="PASTA"/>
    <property type="match status" value="1"/>
</dbReference>
<evidence type="ECO:0000313" key="3">
    <source>
        <dbReference type="Proteomes" id="UP000189464"/>
    </source>
</evidence>
<keyword evidence="3" id="KW-1185">Reference proteome</keyword>
<feature type="domain" description="PASTA" evidence="1">
    <location>
        <begin position="1"/>
        <end position="58"/>
    </location>
</feature>
<evidence type="ECO:0000259" key="1">
    <source>
        <dbReference type="PROSITE" id="PS51178"/>
    </source>
</evidence>
<accession>A0A1S6IX47</accession>
<dbReference type="InterPro" id="IPR005543">
    <property type="entry name" value="PASTA_dom"/>
</dbReference>
<dbReference type="EMBL" id="CP019698">
    <property type="protein sequence ID" value="AQS59356.1"/>
    <property type="molecule type" value="Genomic_DNA"/>
</dbReference>
<proteinExistence type="predicted"/>
<dbReference type="STRING" id="1833852.B0537_09790"/>
<organism evidence="2 3">
    <name type="scientific">Desulforamulus ferrireducens</name>
    <dbReference type="NCBI Taxonomy" id="1833852"/>
    <lineage>
        <taxon>Bacteria</taxon>
        <taxon>Bacillati</taxon>
        <taxon>Bacillota</taxon>
        <taxon>Clostridia</taxon>
        <taxon>Eubacteriales</taxon>
        <taxon>Peptococcaceae</taxon>
        <taxon>Desulforamulus</taxon>
    </lineage>
</organism>
<sequence length="71" mass="7715">MIPDVLGYPADIAVSLLENEGFQIEVVQTKPPRLKPTGRPRVVKVEPKGSRQLLLTVVCEEKGKGGAQYGL</sequence>
<dbReference type="RefSeq" id="WP_077714425.1">
    <property type="nucleotide sequence ID" value="NZ_CP019698.1"/>
</dbReference>
<evidence type="ECO:0000313" key="2">
    <source>
        <dbReference type="EMBL" id="AQS59356.1"/>
    </source>
</evidence>
<dbReference type="Pfam" id="PF03793">
    <property type="entry name" value="PASTA"/>
    <property type="match status" value="1"/>
</dbReference>
<dbReference type="KEGG" id="dfg:B0537_09790"/>
<name>A0A1S6IX47_9FIRM</name>
<protein>
    <recommendedName>
        <fullName evidence="1">PASTA domain-containing protein</fullName>
    </recommendedName>
</protein>